<evidence type="ECO:0000256" key="3">
    <source>
        <dbReference type="ARBA" id="ARBA00022481"/>
    </source>
</evidence>
<evidence type="ECO:0000256" key="2">
    <source>
        <dbReference type="ARBA" id="ARBA00013064"/>
    </source>
</evidence>
<dbReference type="InterPro" id="IPR000340">
    <property type="entry name" value="Dual-sp_phosphatase_cat-dom"/>
</dbReference>
<accession>A0A9W7DSP1</accession>
<dbReference type="Gene3D" id="3.90.190.10">
    <property type="entry name" value="Protein tyrosine phosphatase superfamily"/>
    <property type="match status" value="1"/>
</dbReference>
<dbReference type="EC" id="3.1.3.48" evidence="2"/>
<gene>
    <name evidence="12" type="ORF">TrST_g13996</name>
</gene>
<name>A0A9W7DSP1_9STRA</name>
<evidence type="ECO:0000256" key="1">
    <source>
        <dbReference type="ARBA" id="ARBA00009580"/>
    </source>
</evidence>
<dbReference type="InterPro" id="IPR003595">
    <property type="entry name" value="Tyr_Pase_cat"/>
</dbReference>
<dbReference type="InterPro" id="IPR000387">
    <property type="entry name" value="Tyr_Pase_dom"/>
</dbReference>
<protein>
    <recommendedName>
        <fullName evidence="2">protein-tyrosine-phosphatase</fullName>
        <ecNumber evidence="2">3.1.3.48</ecNumber>
    </recommendedName>
</protein>
<feature type="domain" description="Tyrosine specific protein phosphatases" evidence="11">
    <location>
        <begin position="61"/>
        <end position="130"/>
    </location>
</feature>
<evidence type="ECO:0000259" key="10">
    <source>
        <dbReference type="PROSITE" id="PS50054"/>
    </source>
</evidence>
<keyword evidence="13" id="KW-1185">Reference proteome</keyword>
<evidence type="ECO:0000256" key="5">
    <source>
        <dbReference type="ARBA" id="ARBA00022912"/>
    </source>
</evidence>
<comment type="caution">
    <text evidence="12">The sequence shown here is derived from an EMBL/GenBank/DDBJ whole genome shotgun (WGS) entry which is preliminary data.</text>
</comment>
<dbReference type="AlphaFoldDB" id="A0A9W7DSP1"/>
<comment type="similarity">
    <text evidence="1">Belongs to the protein-tyrosine phosphatase family.</text>
</comment>
<dbReference type="InterPro" id="IPR020422">
    <property type="entry name" value="TYR_PHOSPHATASE_DUAL_dom"/>
</dbReference>
<keyword evidence="4" id="KW-0378">Hydrolase</keyword>
<evidence type="ECO:0000256" key="8">
    <source>
        <dbReference type="ARBA" id="ARBA00023289"/>
    </source>
</evidence>
<dbReference type="InterPro" id="IPR029021">
    <property type="entry name" value="Prot-tyrosine_phosphatase-like"/>
</dbReference>
<proteinExistence type="inferred from homology"/>
<comment type="catalytic activity">
    <reaction evidence="9">
        <text>O-phospho-L-tyrosyl-[protein] + H2O = L-tyrosyl-[protein] + phosphate</text>
        <dbReference type="Rhea" id="RHEA:10684"/>
        <dbReference type="Rhea" id="RHEA-COMP:10136"/>
        <dbReference type="Rhea" id="RHEA-COMP:20101"/>
        <dbReference type="ChEBI" id="CHEBI:15377"/>
        <dbReference type="ChEBI" id="CHEBI:43474"/>
        <dbReference type="ChEBI" id="CHEBI:46858"/>
        <dbReference type="ChEBI" id="CHEBI:61978"/>
        <dbReference type="EC" id="3.1.3.48"/>
    </reaction>
</comment>
<keyword evidence="6" id="KW-1015">Disulfide bond</keyword>
<dbReference type="PROSITE" id="PS50056">
    <property type="entry name" value="TYR_PHOSPHATASE_2"/>
    <property type="match status" value="1"/>
</dbReference>
<dbReference type="SUPFAM" id="SSF52799">
    <property type="entry name" value="(Phosphotyrosine protein) phosphatases II"/>
    <property type="match status" value="1"/>
</dbReference>
<evidence type="ECO:0000259" key="11">
    <source>
        <dbReference type="PROSITE" id="PS50056"/>
    </source>
</evidence>
<dbReference type="SMART" id="SM00404">
    <property type="entry name" value="PTPc_motif"/>
    <property type="match status" value="1"/>
</dbReference>
<keyword evidence="8" id="KW-0636">Prenylation</keyword>
<keyword evidence="7" id="KW-0449">Lipoprotein</keyword>
<feature type="domain" description="Tyrosine-protein phosphatase" evidence="10">
    <location>
        <begin position="1"/>
        <end position="143"/>
    </location>
</feature>
<dbReference type="OrthoDB" id="5632at2759"/>
<dbReference type="EMBL" id="BRXY01000014">
    <property type="protein sequence ID" value="GMH52835.1"/>
    <property type="molecule type" value="Genomic_DNA"/>
</dbReference>
<reference evidence="13" key="1">
    <citation type="journal article" date="2023" name="Commun. Biol.">
        <title>Genome analysis of Parmales, the sister group of diatoms, reveals the evolutionary specialization of diatoms from phago-mixotrophs to photoautotrophs.</title>
        <authorList>
            <person name="Ban H."/>
            <person name="Sato S."/>
            <person name="Yoshikawa S."/>
            <person name="Yamada K."/>
            <person name="Nakamura Y."/>
            <person name="Ichinomiya M."/>
            <person name="Sato N."/>
            <person name="Blanc-Mathieu R."/>
            <person name="Endo H."/>
            <person name="Kuwata A."/>
            <person name="Ogata H."/>
        </authorList>
    </citation>
    <scope>NUCLEOTIDE SEQUENCE [LARGE SCALE GENOMIC DNA]</scope>
    <source>
        <strain evidence="13">NIES 3701</strain>
    </source>
</reference>
<dbReference type="InterPro" id="IPR050561">
    <property type="entry name" value="PTP"/>
</dbReference>
<dbReference type="GO" id="GO:0005737">
    <property type="term" value="C:cytoplasm"/>
    <property type="evidence" value="ECO:0007669"/>
    <property type="project" value="UniProtKB-ARBA"/>
</dbReference>
<evidence type="ECO:0000313" key="12">
    <source>
        <dbReference type="EMBL" id="GMH52835.1"/>
    </source>
</evidence>
<dbReference type="Pfam" id="PF00782">
    <property type="entry name" value="DSPc"/>
    <property type="match status" value="1"/>
</dbReference>
<dbReference type="Proteomes" id="UP001165085">
    <property type="component" value="Unassembled WGS sequence"/>
</dbReference>
<dbReference type="PROSITE" id="PS50054">
    <property type="entry name" value="TYR_PHOSPHATASE_DUAL"/>
    <property type="match status" value="1"/>
</dbReference>
<dbReference type="CDD" id="cd14500">
    <property type="entry name" value="PTP-IVa"/>
    <property type="match status" value="1"/>
</dbReference>
<keyword evidence="3" id="KW-0488">Methylation</keyword>
<evidence type="ECO:0000313" key="13">
    <source>
        <dbReference type="Proteomes" id="UP001165085"/>
    </source>
</evidence>
<evidence type="ECO:0000256" key="6">
    <source>
        <dbReference type="ARBA" id="ARBA00023157"/>
    </source>
</evidence>
<keyword evidence="5" id="KW-0904">Protein phosphatase</keyword>
<evidence type="ECO:0000256" key="7">
    <source>
        <dbReference type="ARBA" id="ARBA00023288"/>
    </source>
</evidence>
<dbReference type="GO" id="GO:0004725">
    <property type="term" value="F:protein tyrosine phosphatase activity"/>
    <property type="evidence" value="ECO:0007669"/>
    <property type="project" value="UniProtKB-EC"/>
</dbReference>
<evidence type="ECO:0000256" key="9">
    <source>
        <dbReference type="ARBA" id="ARBA00051722"/>
    </source>
</evidence>
<evidence type="ECO:0000256" key="4">
    <source>
        <dbReference type="ARBA" id="ARBA00022801"/>
    </source>
</evidence>
<sequence length="148" mass="16155">MDCPRPQNLHLYIKELKKHNVTDVVRVCSPTYAATDLESAGVSLHDMAYDDGTSPPDNVIDEWLKLVNVRMVQSSRTGGAIAVHCVAGLGRAPVLVAIALIEFVGMDPVVAVDFIRKNRRGAINNKQLLYLERYERKMGGGGCGCGIM</sequence>
<organism evidence="12 13">
    <name type="scientific">Triparma strigata</name>
    <dbReference type="NCBI Taxonomy" id="1606541"/>
    <lineage>
        <taxon>Eukaryota</taxon>
        <taxon>Sar</taxon>
        <taxon>Stramenopiles</taxon>
        <taxon>Ochrophyta</taxon>
        <taxon>Bolidophyceae</taxon>
        <taxon>Parmales</taxon>
        <taxon>Triparmaceae</taxon>
        <taxon>Triparma</taxon>
    </lineage>
</organism>
<dbReference type="PANTHER" id="PTHR23339">
    <property type="entry name" value="TYROSINE SPECIFIC PROTEIN PHOSPHATASE AND DUAL SPECIFICITY PROTEIN PHOSPHATASE"/>
    <property type="match status" value="1"/>
</dbReference>
<dbReference type="FunFam" id="3.90.190.10:FF:000086">
    <property type="entry name" value="Protein tyrosine phosphatase-like protein"/>
    <property type="match status" value="1"/>
</dbReference>